<keyword evidence="1" id="KW-1133">Transmembrane helix</keyword>
<feature type="transmembrane region" description="Helical" evidence="1">
    <location>
        <begin position="16"/>
        <end position="36"/>
    </location>
</feature>
<reference evidence="2" key="1">
    <citation type="submission" date="2018-02" db="EMBL/GenBank/DDBJ databases">
        <title>Rhizophora mucronata_Transcriptome.</title>
        <authorList>
            <person name="Meera S.P."/>
            <person name="Sreeshan A."/>
            <person name="Augustine A."/>
        </authorList>
    </citation>
    <scope>NUCLEOTIDE SEQUENCE</scope>
    <source>
        <tissue evidence="2">Leaf</tissue>
    </source>
</reference>
<proteinExistence type="predicted"/>
<evidence type="ECO:0000256" key="1">
    <source>
        <dbReference type="SAM" id="Phobius"/>
    </source>
</evidence>
<dbReference type="EMBL" id="GGEC01065141">
    <property type="protein sequence ID" value="MBX45625.1"/>
    <property type="molecule type" value="Transcribed_RNA"/>
</dbReference>
<protein>
    <submittedName>
        <fullName evidence="2">Uncharacterized protein</fullName>
    </submittedName>
</protein>
<sequence>MLFSKQSYKNLFRPSHYLSINIVMGPRFIITIFYWYNMFL</sequence>
<keyword evidence="1" id="KW-0472">Membrane</keyword>
<accession>A0A2P2NT44</accession>
<organism evidence="2">
    <name type="scientific">Rhizophora mucronata</name>
    <name type="common">Asiatic mangrove</name>
    <dbReference type="NCBI Taxonomy" id="61149"/>
    <lineage>
        <taxon>Eukaryota</taxon>
        <taxon>Viridiplantae</taxon>
        <taxon>Streptophyta</taxon>
        <taxon>Embryophyta</taxon>
        <taxon>Tracheophyta</taxon>
        <taxon>Spermatophyta</taxon>
        <taxon>Magnoliopsida</taxon>
        <taxon>eudicotyledons</taxon>
        <taxon>Gunneridae</taxon>
        <taxon>Pentapetalae</taxon>
        <taxon>rosids</taxon>
        <taxon>fabids</taxon>
        <taxon>Malpighiales</taxon>
        <taxon>Rhizophoraceae</taxon>
        <taxon>Rhizophora</taxon>
    </lineage>
</organism>
<name>A0A2P2NT44_RHIMU</name>
<dbReference type="AlphaFoldDB" id="A0A2P2NT44"/>
<keyword evidence="1" id="KW-0812">Transmembrane</keyword>
<evidence type="ECO:0000313" key="2">
    <source>
        <dbReference type="EMBL" id="MBX45625.1"/>
    </source>
</evidence>